<sequence>MTGQPNAELAYNVLDYIRKHPEQHDQGTYVSRLDTSNQPGPLCGTVACFAGWTCLLSGDVLEFSESEGLVIHGFDGDVHDRAEQLLGLEADGDQSFELFLATQNREDLPRVVAEIFGPRPEFVSRHGKSGWANGTYDCHDACQPGCPGEHWAPIPPCHPVGCFNGAHQNPECVYALPVDDVPPNAGSAS</sequence>
<dbReference type="EMBL" id="PVMZ01000042">
    <property type="protein sequence ID" value="PRX07402.1"/>
    <property type="molecule type" value="Genomic_DNA"/>
</dbReference>
<keyword evidence="2" id="KW-1185">Reference proteome</keyword>
<reference evidence="1 2" key="1">
    <citation type="submission" date="2018-03" db="EMBL/GenBank/DDBJ databases">
        <title>Genomic Encyclopedia of Archaeal and Bacterial Type Strains, Phase II (KMG-II): from individual species to whole genera.</title>
        <authorList>
            <person name="Goeker M."/>
        </authorList>
    </citation>
    <scope>NUCLEOTIDE SEQUENCE [LARGE SCALE GENOMIC DNA]</scope>
    <source>
        <strain evidence="1 2">DSM 43146</strain>
    </source>
</reference>
<accession>A0A2T0JIZ0</accession>
<evidence type="ECO:0000313" key="1">
    <source>
        <dbReference type="EMBL" id="PRX07402.1"/>
    </source>
</evidence>
<dbReference type="OrthoDB" id="4539334at2"/>
<dbReference type="RefSeq" id="WP_106330963.1">
    <property type="nucleotide sequence ID" value="NZ_BOMO01000163.1"/>
</dbReference>
<proteinExistence type="predicted"/>
<organism evidence="1 2">
    <name type="scientific">Actinoplanes italicus</name>
    <dbReference type="NCBI Taxonomy" id="113567"/>
    <lineage>
        <taxon>Bacteria</taxon>
        <taxon>Bacillati</taxon>
        <taxon>Actinomycetota</taxon>
        <taxon>Actinomycetes</taxon>
        <taxon>Micromonosporales</taxon>
        <taxon>Micromonosporaceae</taxon>
        <taxon>Actinoplanes</taxon>
    </lineage>
</organism>
<name>A0A2T0JIZ0_9ACTN</name>
<evidence type="ECO:0000313" key="2">
    <source>
        <dbReference type="Proteomes" id="UP000239415"/>
    </source>
</evidence>
<protein>
    <submittedName>
        <fullName evidence="1">Uncharacterized protein</fullName>
    </submittedName>
</protein>
<dbReference type="Proteomes" id="UP000239415">
    <property type="component" value="Unassembled WGS sequence"/>
</dbReference>
<comment type="caution">
    <text evidence="1">The sequence shown here is derived from an EMBL/GenBank/DDBJ whole genome shotgun (WGS) entry which is preliminary data.</text>
</comment>
<dbReference type="AlphaFoldDB" id="A0A2T0JIZ0"/>
<gene>
    <name evidence="1" type="ORF">CLV67_14277</name>
</gene>